<evidence type="ECO:0000259" key="9">
    <source>
        <dbReference type="PROSITE" id="PS50157"/>
    </source>
</evidence>
<dbReference type="SUPFAM" id="SSF57667">
    <property type="entry name" value="beta-beta-alpha zinc fingers"/>
    <property type="match status" value="2"/>
</dbReference>
<evidence type="ECO:0000313" key="11">
    <source>
        <dbReference type="Proteomes" id="UP000008068"/>
    </source>
</evidence>
<proteinExistence type="predicted"/>
<feature type="region of interest" description="Disordered" evidence="8">
    <location>
        <begin position="237"/>
        <end position="258"/>
    </location>
</feature>
<dbReference type="AlphaFoldDB" id="G0NGP5"/>
<dbReference type="InterPro" id="IPR050888">
    <property type="entry name" value="ZnF_C2H2-type_TF"/>
</dbReference>
<evidence type="ECO:0000256" key="3">
    <source>
        <dbReference type="ARBA" id="ARBA00022737"/>
    </source>
</evidence>
<keyword evidence="11" id="KW-1185">Reference proteome</keyword>
<keyword evidence="2" id="KW-0479">Metal-binding</keyword>
<evidence type="ECO:0000256" key="5">
    <source>
        <dbReference type="ARBA" id="ARBA00022833"/>
    </source>
</evidence>
<dbReference type="Proteomes" id="UP000008068">
    <property type="component" value="Unassembled WGS sequence"/>
</dbReference>
<feature type="domain" description="C2H2-type" evidence="9">
    <location>
        <begin position="65"/>
        <end position="93"/>
    </location>
</feature>
<evidence type="ECO:0000256" key="4">
    <source>
        <dbReference type="ARBA" id="ARBA00022771"/>
    </source>
</evidence>
<dbReference type="InParanoid" id="G0NGP5"/>
<dbReference type="PANTHER" id="PTHR24406">
    <property type="entry name" value="TRANSCRIPTIONAL REPRESSOR CTCFL-RELATED"/>
    <property type="match status" value="1"/>
</dbReference>
<accession>G0NGP5</accession>
<keyword evidence="4 7" id="KW-0863">Zinc-finger</keyword>
<feature type="region of interest" description="Disordered" evidence="8">
    <location>
        <begin position="275"/>
        <end position="301"/>
    </location>
</feature>
<evidence type="ECO:0000256" key="8">
    <source>
        <dbReference type="SAM" id="MobiDB-lite"/>
    </source>
</evidence>
<reference evidence="11" key="1">
    <citation type="submission" date="2011-07" db="EMBL/GenBank/DDBJ databases">
        <authorList>
            <consortium name="Caenorhabditis brenneri Sequencing and Analysis Consortium"/>
            <person name="Wilson R.K."/>
        </authorList>
    </citation>
    <scope>NUCLEOTIDE SEQUENCE [LARGE SCALE GENOMIC DNA]</scope>
    <source>
        <strain evidence="11">PB2801</strain>
    </source>
</reference>
<dbReference type="GO" id="GO:0008270">
    <property type="term" value="F:zinc ion binding"/>
    <property type="evidence" value="ECO:0007669"/>
    <property type="project" value="UniProtKB-KW"/>
</dbReference>
<dbReference type="SMART" id="SM00355">
    <property type="entry name" value="ZnF_C2H2"/>
    <property type="match status" value="3"/>
</dbReference>
<feature type="compositionally biased region" description="Low complexity" evidence="8">
    <location>
        <begin position="279"/>
        <end position="299"/>
    </location>
</feature>
<feature type="domain" description="C2H2-type" evidence="9">
    <location>
        <begin position="92"/>
        <end position="120"/>
    </location>
</feature>
<gene>
    <name evidence="10" type="ORF">CAEBREN_29126</name>
</gene>
<evidence type="ECO:0000256" key="6">
    <source>
        <dbReference type="ARBA" id="ARBA00023242"/>
    </source>
</evidence>
<evidence type="ECO:0000256" key="1">
    <source>
        <dbReference type="ARBA" id="ARBA00004123"/>
    </source>
</evidence>
<name>G0NGP5_CAEBE</name>
<sequence length="409" mass="46279">MHLETMSIKLEEEVKVHSPATTEEEGYGSDDKEMMMEMMETNGNIENCLPKNGVELKRPDLKGQFRCSICSKVFCHSSSLSRHRMQAHFKSYKCTVCRKDISSSESLRTHMFKQHHISRMYMCRCCNWAFPDKSLLHIHLQTANNNNNLDLLQHSVINRSCHVMTDQFQLIRTPLMALPTQPVLDAASLPIPSLPIPALQSPIVVTDTPPETPSWMASLPKPIPTTTPVFAIDFTPLKTPKKEEEKPETPQSPTSSIKSQISAFHELTLQNGDQTNLISSPLTDNSSSPSSSSSSSSRISPRHDCFECNVNKTRVMISDSKCHFLEARIASMQQETLESNAQMNGLEQTVLRLRMEAHVLREHNEIFQRKLLECQNLAVNFLQSDKYEKAPEVDAFLRLLINNTILTTP</sequence>
<dbReference type="InterPro" id="IPR036236">
    <property type="entry name" value="Znf_C2H2_sf"/>
</dbReference>
<keyword evidence="6" id="KW-0539">Nucleus</keyword>
<dbReference type="STRING" id="135651.G0NGP5"/>
<evidence type="ECO:0000256" key="2">
    <source>
        <dbReference type="ARBA" id="ARBA00022723"/>
    </source>
</evidence>
<keyword evidence="5" id="KW-0862">Zinc</keyword>
<organism evidence="11">
    <name type="scientific">Caenorhabditis brenneri</name>
    <name type="common">Nematode worm</name>
    <dbReference type="NCBI Taxonomy" id="135651"/>
    <lineage>
        <taxon>Eukaryota</taxon>
        <taxon>Metazoa</taxon>
        <taxon>Ecdysozoa</taxon>
        <taxon>Nematoda</taxon>
        <taxon>Chromadorea</taxon>
        <taxon>Rhabditida</taxon>
        <taxon>Rhabditina</taxon>
        <taxon>Rhabditomorpha</taxon>
        <taxon>Rhabditoidea</taxon>
        <taxon>Rhabditidae</taxon>
        <taxon>Peloderinae</taxon>
        <taxon>Caenorhabditis</taxon>
    </lineage>
</organism>
<evidence type="ECO:0000313" key="10">
    <source>
        <dbReference type="EMBL" id="EGT60167.1"/>
    </source>
</evidence>
<dbReference type="eggNOG" id="KOG1721">
    <property type="taxonomic scope" value="Eukaryota"/>
</dbReference>
<dbReference type="Pfam" id="PF00096">
    <property type="entry name" value="zf-C2H2"/>
    <property type="match status" value="1"/>
</dbReference>
<dbReference type="EMBL" id="GL379882">
    <property type="protein sequence ID" value="EGT60167.1"/>
    <property type="molecule type" value="Genomic_DNA"/>
</dbReference>
<dbReference type="GO" id="GO:0005634">
    <property type="term" value="C:nucleus"/>
    <property type="evidence" value="ECO:0007669"/>
    <property type="project" value="UniProtKB-SubCell"/>
</dbReference>
<dbReference type="PROSITE" id="PS00028">
    <property type="entry name" value="ZINC_FINGER_C2H2_1"/>
    <property type="match status" value="2"/>
</dbReference>
<keyword evidence="3" id="KW-0677">Repeat</keyword>
<dbReference type="InterPro" id="IPR013087">
    <property type="entry name" value="Znf_C2H2_type"/>
</dbReference>
<comment type="subcellular location">
    <subcellularLocation>
        <location evidence="1">Nucleus</location>
    </subcellularLocation>
</comment>
<dbReference type="Gene3D" id="3.30.160.60">
    <property type="entry name" value="Classic Zinc Finger"/>
    <property type="match status" value="1"/>
</dbReference>
<evidence type="ECO:0000256" key="7">
    <source>
        <dbReference type="PROSITE-ProRule" id="PRU00042"/>
    </source>
</evidence>
<dbReference type="PROSITE" id="PS50157">
    <property type="entry name" value="ZINC_FINGER_C2H2_2"/>
    <property type="match status" value="2"/>
</dbReference>
<dbReference type="FunCoup" id="G0NGP5">
    <property type="interactions" value="197"/>
</dbReference>
<protein>
    <recommendedName>
        <fullName evidence="9">C2H2-type domain-containing protein</fullName>
    </recommendedName>
</protein>
<dbReference type="OrthoDB" id="9909311at2759"/>
<dbReference type="HOGENOM" id="CLU_714189_0_0_1"/>